<keyword evidence="8 12" id="KW-1133">Transmembrane helix</keyword>
<evidence type="ECO:0000313" key="14">
    <source>
        <dbReference type="EMBL" id="GBQ88718.1"/>
    </source>
</evidence>
<comment type="caution">
    <text evidence="14">The sequence shown here is derived from an EMBL/GenBank/DDBJ whole genome shotgun (WGS) entry which is preliminary data.</text>
</comment>
<feature type="domain" description="Peptidase M48" evidence="13">
    <location>
        <begin position="166"/>
        <end position="260"/>
    </location>
</feature>
<sequence length="267" mass="29799">MSPTLKIHRHPSEHLYGFLLTVFGGLFWFLFMLFVVVGALESPRGIAHLFMICVYGLFVYLTSIMTAALYRAYAIGNMVALSEDQFPELHTQFVAIARELGLAETPQAFIHNSGGVMNAFAIRLLRGRYVFLTSAIVEAEDNAQLRFIMAHEIAHHALGHLNAFKHFIRLPAFLVPFLYRAYSRAREFSCDAVGASVLPDVHDALTALQMLACGTKRLNKAMNVDAFAAQDFRVPGLAGFVVEIASTHPRLTRRVAYLKANFKRHAA</sequence>
<evidence type="ECO:0000256" key="8">
    <source>
        <dbReference type="ARBA" id="ARBA00022989"/>
    </source>
</evidence>
<keyword evidence="6 11" id="KW-0378">Hydrolase</keyword>
<dbReference type="Proteomes" id="UP001062776">
    <property type="component" value="Unassembled WGS sequence"/>
</dbReference>
<keyword evidence="15" id="KW-1185">Reference proteome</keyword>
<comment type="similarity">
    <text evidence="11">Belongs to the peptidase M48 family.</text>
</comment>
<dbReference type="InterPro" id="IPR001915">
    <property type="entry name" value="Peptidase_M48"/>
</dbReference>
<dbReference type="Gene3D" id="3.30.2010.10">
    <property type="entry name" value="Metalloproteases ('zincins'), catalytic domain"/>
    <property type="match status" value="1"/>
</dbReference>
<evidence type="ECO:0000256" key="2">
    <source>
        <dbReference type="ARBA" id="ARBA00022475"/>
    </source>
</evidence>
<evidence type="ECO:0000256" key="7">
    <source>
        <dbReference type="ARBA" id="ARBA00022833"/>
    </source>
</evidence>
<evidence type="ECO:0000256" key="3">
    <source>
        <dbReference type="ARBA" id="ARBA00022670"/>
    </source>
</evidence>
<dbReference type="EMBL" id="BAPV01000012">
    <property type="protein sequence ID" value="GBQ88718.1"/>
    <property type="molecule type" value="Genomic_DNA"/>
</dbReference>
<keyword evidence="4 12" id="KW-0812">Transmembrane</keyword>
<accession>A0ABQ0Q2U8</accession>
<name>A0ABQ0Q2U8_9PROT</name>
<comment type="cofactor">
    <cofactor evidence="11">
        <name>Zn(2+)</name>
        <dbReference type="ChEBI" id="CHEBI:29105"/>
    </cofactor>
    <text evidence="11">Binds 1 zinc ion per subunit.</text>
</comment>
<dbReference type="PANTHER" id="PTHR43221:SF1">
    <property type="entry name" value="PROTEASE HTPX"/>
    <property type="match status" value="1"/>
</dbReference>
<keyword evidence="5" id="KW-0479">Metal-binding</keyword>
<evidence type="ECO:0000256" key="11">
    <source>
        <dbReference type="RuleBase" id="RU003983"/>
    </source>
</evidence>
<dbReference type="CDD" id="cd07325">
    <property type="entry name" value="M48_Ste24p_like"/>
    <property type="match status" value="1"/>
</dbReference>
<evidence type="ECO:0000256" key="12">
    <source>
        <dbReference type="SAM" id="Phobius"/>
    </source>
</evidence>
<organism evidence="14 15">
    <name type="scientific">Asaia krungthepensis NRIC 0535</name>
    <dbReference type="NCBI Taxonomy" id="1307925"/>
    <lineage>
        <taxon>Bacteria</taxon>
        <taxon>Pseudomonadati</taxon>
        <taxon>Pseudomonadota</taxon>
        <taxon>Alphaproteobacteria</taxon>
        <taxon>Acetobacterales</taxon>
        <taxon>Acetobacteraceae</taxon>
        <taxon>Asaia</taxon>
    </lineage>
</organism>
<evidence type="ECO:0000256" key="6">
    <source>
        <dbReference type="ARBA" id="ARBA00022801"/>
    </source>
</evidence>
<keyword evidence="2" id="KW-1003">Cell membrane</keyword>
<evidence type="ECO:0000256" key="10">
    <source>
        <dbReference type="ARBA" id="ARBA00023136"/>
    </source>
</evidence>
<comment type="subcellular location">
    <subcellularLocation>
        <location evidence="1">Cell membrane</location>
        <topology evidence="1">Multi-pass membrane protein</topology>
    </subcellularLocation>
</comment>
<keyword evidence="9 11" id="KW-0482">Metalloprotease</keyword>
<keyword evidence="3 11" id="KW-0645">Protease</keyword>
<evidence type="ECO:0000256" key="1">
    <source>
        <dbReference type="ARBA" id="ARBA00004651"/>
    </source>
</evidence>
<evidence type="ECO:0000256" key="4">
    <source>
        <dbReference type="ARBA" id="ARBA00022692"/>
    </source>
</evidence>
<evidence type="ECO:0000256" key="9">
    <source>
        <dbReference type="ARBA" id="ARBA00023049"/>
    </source>
</evidence>
<dbReference type="PANTHER" id="PTHR43221">
    <property type="entry name" value="PROTEASE HTPX"/>
    <property type="match status" value="1"/>
</dbReference>
<reference evidence="14" key="1">
    <citation type="submission" date="2013-04" db="EMBL/GenBank/DDBJ databases">
        <title>The genome sequencing project of 58 acetic acid bacteria.</title>
        <authorList>
            <person name="Okamoto-Kainuma A."/>
            <person name="Ishikawa M."/>
            <person name="Umino S."/>
            <person name="Koizumi Y."/>
            <person name="Shiwa Y."/>
            <person name="Yoshikawa H."/>
            <person name="Matsutani M."/>
            <person name="Matsushita K."/>
        </authorList>
    </citation>
    <scope>NUCLEOTIDE SEQUENCE</scope>
    <source>
        <strain evidence="14">NRIC 0535</strain>
    </source>
</reference>
<dbReference type="GO" id="GO:0006508">
    <property type="term" value="P:proteolysis"/>
    <property type="evidence" value="ECO:0007669"/>
    <property type="project" value="UniProtKB-KW"/>
</dbReference>
<dbReference type="Pfam" id="PF01435">
    <property type="entry name" value="Peptidase_M48"/>
    <property type="match status" value="2"/>
</dbReference>
<evidence type="ECO:0000313" key="15">
    <source>
        <dbReference type="Proteomes" id="UP001062776"/>
    </source>
</evidence>
<dbReference type="GO" id="GO:0008233">
    <property type="term" value="F:peptidase activity"/>
    <property type="evidence" value="ECO:0007669"/>
    <property type="project" value="UniProtKB-KW"/>
</dbReference>
<evidence type="ECO:0000259" key="13">
    <source>
        <dbReference type="Pfam" id="PF01435"/>
    </source>
</evidence>
<dbReference type="InterPro" id="IPR050083">
    <property type="entry name" value="HtpX_protease"/>
</dbReference>
<gene>
    <name evidence="14" type="ORF">AA0535_1610</name>
</gene>
<keyword evidence="7 11" id="KW-0862">Zinc</keyword>
<feature type="transmembrane region" description="Helical" evidence="12">
    <location>
        <begin position="46"/>
        <end position="70"/>
    </location>
</feature>
<feature type="domain" description="Peptidase M48" evidence="13">
    <location>
        <begin position="85"/>
        <end position="161"/>
    </location>
</feature>
<feature type="transmembrane region" description="Helical" evidence="12">
    <location>
        <begin position="15"/>
        <end position="40"/>
    </location>
</feature>
<proteinExistence type="inferred from homology"/>
<protein>
    <submittedName>
        <fullName evidence="14">Zn-dependent protease</fullName>
    </submittedName>
</protein>
<keyword evidence="10 12" id="KW-0472">Membrane</keyword>
<evidence type="ECO:0000256" key="5">
    <source>
        <dbReference type="ARBA" id="ARBA00022723"/>
    </source>
</evidence>